<dbReference type="PANTHER" id="PTHR10926">
    <property type="entry name" value="CELL CYCLE CONTROL PROTEIN 50"/>
    <property type="match status" value="1"/>
</dbReference>
<dbReference type="Proteomes" id="UP001154282">
    <property type="component" value="Unassembled WGS sequence"/>
</dbReference>
<keyword evidence="5 6" id="KW-0472">Membrane</keyword>
<dbReference type="Pfam" id="PF03381">
    <property type="entry name" value="CDC50"/>
    <property type="match status" value="2"/>
</dbReference>
<evidence type="ECO:0000313" key="7">
    <source>
        <dbReference type="EMBL" id="CAI0440491.1"/>
    </source>
</evidence>
<comment type="subcellular location">
    <subcellularLocation>
        <location evidence="1">Membrane</location>
        <topology evidence="1">Multi-pass membrane protein</topology>
    </subcellularLocation>
</comment>
<name>A0AAV0M2H4_9ROSI</name>
<sequence>MGDLRFLAGQRHLRPNWSCFLVCFQQVVEVVDRYETACIPPQNRTNKVAYIQSSSNKTCVRVLTVPKRMKAPIYIYYELDNFYQNHRRIEVDLNRGDTINVTLGNHYNTYSFNGKKRLVLSTTSWLGGKNDFLGIAYLTVGGLCLFLAVCFIIVYLVKPR</sequence>
<evidence type="ECO:0000313" key="8">
    <source>
        <dbReference type="Proteomes" id="UP001154282"/>
    </source>
</evidence>
<dbReference type="PANTHER" id="PTHR10926:SF0">
    <property type="entry name" value="CDC50, ISOFORM A"/>
    <property type="match status" value="1"/>
</dbReference>
<gene>
    <name evidence="7" type="ORF">LITE_LOCUS26531</name>
</gene>
<keyword evidence="8" id="KW-1185">Reference proteome</keyword>
<comment type="similarity">
    <text evidence="2">Belongs to the CDC50/LEM3 family.</text>
</comment>
<keyword evidence="4 6" id="KW-1133">Transmembrane helix</keyword>
<evidence type="ECO:0000256" key="2">
    <source>
        <dbReference type="ARBA" id="ARBA00009457"/>
    </source>
</evidence>
<reference evidence="7" key="1">
    <citation type="submission" date="2022-08" db="EMBL/GenBank/DDBJ databases">
        <authorList>
            <person name="Gutierrez-Valencia J."/>
        </authorList>
    </citation>
    <scope>NUCLEOTIDE SEQUENCE</scope>
</reference>
<dbReference type="GO" id="GO:0005794">
    <property type="term" value="C:Golgi apparatus"/>
    <property type="evidence" value="ECO:0007669"/>
    <property type="project" value="TreeGrafter"/>
</dbReference>
<evidence type="ECO:0000256" key="6">
    <source>
        <dbReference type="SAM" id="Phobius"/>
    </source>
</evidence>
<evidence type="ECO:0000256" key="1">
    <source>
        <dbReference type="ARBA" id="ARBA00004141"/>
    </source>
</evidence>
<proteinExistence type="inferred from homology"/>
<evidence type="ECO:0000256" key="4">
    <source>
        <dbReference type="ARBA" id="ARBA00022989"/>
    </source>
</evidence>
<evidence type="ECO:0000256" key="5">
    <source>
        <dbReference type="ARBA" id="ARBA00023136"/>
    </source>
</evidence>
<feature type="transmembrane region" description="Helical" evidence="6">
    <location>
        <begin position="135"/>
        <end position="157"/>
    </location>
</feature>
<dbReference type="GO" id="GO:0005783">
    <property type="term" value="C:endoplasmic reticulum"/>
    <property type="evidence" value="ECO:0007669"/>
    <property type="project" value="TreeGrafter"/>
</dbReference>
<comment type="caution">
    <text evidence="7">The sequence shown here is derived from an EMBL/GenBank/DDBJ whole genome shotgun (WGS) entry which is preliminary data.</text>
</comment>
<evidence type="ECO:0008006" key="9">
    <source>
        <dbReference type="Google" id="ProtNLM"/>
    </source>
</evidence>
<keyword evidence="3 6" id="KW-0812">Transmembrane</keyword>
<dbReference type="GO" id="GO:0005886">
    <property type="term" value="C:plasma membrane"/>
    <property type="evidence" value="ECO:0007669"/>
    <property type="project" value="TreeGrafter"/>
</dbReference>
<evidence type="ECO:0000256" key="3">
    <source>
        <dbReference type="ARBA" id="ARBA00022692"/>
    </source>
</evidence>
<dbReference type="InterPro" id="IPR005045">
    <property type="entry name" value="CDC50/LEM3_fam"/>
</dbReference>
<protein>
    <recommendedName>
        <fullName evidence="9">ALA-interacting subunit</fullName>
    </recommendedName>
</protein>
<organism evidence="7 8">
    <name type="scientific">Linum tenue</name>
    <dbReference type="NCBI Taxonomy" id="586396"/>
    <lineage>
        <taxon>Eukaryota</taxon>
        <taxon>Viridiplantae</taxon>
        <taxon>Streptophyta</taxon>
        <taxon>Embryophyta</taxon>
        <taxon>Tracheophyta</taxon>
        <taxon>Spermatophyta</taxon>
        <taxon>Magnoliopsida</taxon>
        <taxon>eudicotyledons</taxon>
        <taxon>Gunneridae</taxon>
        <taxon>Pentapetalae</taxon>
        <taxon>rosids</taxon>
        <taxon>fabids</taxon>
        <taxon>Malpighiales</taxon>
        <taxon>Linaceae</taxon>
        <taxon>Linum</taxon>
    </lineage>
</organism>
<accession>A0AAV0M2H4</accession>
<dbReference type="AlphaFoldDB" id="A0AAV0M2H4"/>
<dbReference type="EMBL" id="CAMGYJ010000007">
    <property type="protein sequence ID" value="CAI0440491.1"/>
    <property type="molecule type" value="Genomic_DNA"/>
</dbReference>